<accession>A0ABY5GPV4</accession>
<name>A0ABY5GPV4_9GAMM</name>
<sequence length="301" mass="32730">MELFCMAGGNALSLLLPVALFIIMLGMGLTLKLSDFLSLRQRPLAIVAGVSLQLLFLPLLAWLVVTVLQLPAVLAAGLLIVSFAPGGATSNMISYLCRADTALSISLTAITSLIIPFSLPWFTWMTLEHLLGSGVMVELPLLSTIAKLVMVTLIPVVTGLYINRRWPRLCDQLQRPIKVLSLVFMFAVVVMISWANRAVLPELMPLLSPAIILLASSAMVFAMLVARYLLRLNTETALTLGIETGIQNAGTALMVTGAILQQPEMSLTVLLYGILMQVPAVLLILWRNSPVRWRSVLVNAK</sequence>
<gene>
    <name evidence="6" type="ORF">KDX31_10110</name>
</gene>
<feature type="transmembrane region" description="Helical" evidence="5">
    <location>
        <begin position="207"/>
        <end position="230"/>
    </location>
</feature>
<evidence type="ECO:0000256" key="4">
    <source>
        <dbReference type="ARBA" id="ARBA00023136"/>
    </source>
</evidence>
<feature type="transmembrane region" description="Helical" evidence="5">
    <location>
        <begin position="237"/>
        <end position="260"/>
    </location>
</feature>
<dbReference type="Proteomes" id="UP001059950">
    <property type="component" value="Chromosome"/>
</dbReference>
<keyword evidence="2 5" id="KW-0812">Transmembrane</keyword>
<dbReference type="EMBL" id="CP073344">
    <property type="protein sequence ID" value="UTW01732.1"/>
    <property type="molecule type" value="Genomic_DNA"/>
</dbReference>
<feature type="transmembrane region" description="Helical" evidence="5">
    <location>
        <begin position="175"/>
        <end position="195"/>
    </location>
</feature>
<protein>
    <submittedName>
        <fullName evidence="6">Bile acid:sodium symporter family protein</fullName>
    </submittedName>
</protein>
<dbReference type="Gene3D" id="1.20.1530.20">
    <property type="match status" value="1"/>
</dbReference>
<evidence type="ECO:0000256" key="1">
    <source>
        <dbReference type="ARBA" id="ARBA00004141"/>
    </source>
</evidence>
<feature type="transmembrane region" description="Helical" evidence="5">
    <location>
        <begin position="266"/>
        <end position="286"/>
    </location>
</feature>
<evidence type="ECO:0000256" key="2">
    <source>
        <dbReference type="ARBA" id="ARBA00022692"/>
    </source>
</evidence>
<feature type="transmembrane region" description="Helical" evidence="5">
    <location>
        <begin position="70"/>
        <end position="89"/>
    </location>
</feature>
<evidence type="ECO:0000256" key="3">
    <source>
        <dbReference type="ARBA" id="ARBA00022989"/>
    </source>
</evidence>
<dbReference type="InterPro" id="IPR002657">
    <property type="entry name" value="BilAc:Na_symport/Acr3"/>
</dbReference>
<keyword evidence="3 5" id="KW-1133">Transmembrane helix</keyword>
<comment type="subcellular location">
    <subcellularLocation>
        <location evidence="1">Membrane</location>
        <topology evidence="1">Multi-pass membrane protein</topology>
    </subcellularLocation>
</comment>
<feature type="transmembrane region" description="Helical" evidence="5">
    <location>
        <begin position="144"/>
        <end position="163"/>
    </location>
</feature>
<keyword evidence="4 5" id="KW-0472">Membrane</keyword>
<dbReference type="InterPro" id="IPR004710">
    <property type="entry name" value="Bilac:Na_transpt"/>
</dbReference>
<feature type="transmembrane region" description="Helical" evidence="5">
    <location>
        <begin position="101"/>
        <end position="124"/>
    </location>
</feature>
<keyword evidence="7" id="KW-1185">Reference proteome</keyword>
<evidence type="ECO:0000313" key="7">
    <source>
        <dbReference type="Proteomes" id="UP001059950"/>
    </source>
</evidence>
<reference evidence="6" key="1">
    <citation type="submission" date="2021-04" db="EMBL/GenBank/DDBJ databases">
        <title>Oceanospirillales bacteria with DddD are important DMSP degraders in coastal seawater.</title>
        <authorList>
            <person name="Liu J."/>
        </authorList>
    </citation>
    <scope>NUCLEOTIDE SEQUENCE</scope>
    <source>
        <strain evidence="6">GY6</strain>
    </source>
</reference>
<dbReference type="PANTHER" id="PTHR10361:SF24">
    <property type="entry name" value="P3 PROTEIN"/>
    <property type="match status" value="1"/>
</dbReference>
<dbReference type="Pfam" id="PF01758">
    <property type="entry name" value="SBF"/>
    <property type="match status" value="1"/>
</dbReference>
<dbReference type="InterPro" id="IPR038770">
    <property type="entry name" value="Na+/solute_symporter_sf"/>
</dbReference>
<organism evidence="6 7">
    <name type="scientific">Amphritea atlantica</name>
    <dbReference type="NCBI Taxonomy" id="355243"/>
    <lineage>
        <taxon>Bacteria</taxon>
        <taxon>Pseudomonadati</taxon>
        <taxon>Pseudomonadota</taxon>
        <taxon>Gammaproteobacteria</taxon>
        <taxon>Oceanospirillales</taxon>
        <taxon>Oceanospirillaceae</taxon>
        <taxon>Amphritea</taxon>
    </lineage>
</organism>
<dbReference type="PANTHER" id="PTHR10361">
    <property type="entry name" value="SODIUM-BILE ACID COTRANSPORTER"/>
    <property type="match status" value="1"/>
</dbReference>
<evidence type="ECO:0000313" key="6">
    <source>
        <dbReference type="EMBL" id="UTW01732.1"/>
    </source>
</evidence>
<proteinExistence type="predicted"/>
<feature type="transmembrane region" description="Helical" evidence="5">
    <location>
        <begin position="12"/>
        <end position="31"/>
    </location>
</feature>
<evidence type="ECO:0000256" key="5">
    <source>
        <dbReference type="SAM" id="Phobius"/>
    </source>
</evidence>